<dbReference type="Pfam" id="PF06966">
    <property type="entry name" value="DUF1295"/>
    <property type="match status" value="1"/>
</dbReference>
<evidence type="ECO:0000256" key="1">
    <source>
        <dbReference type="SAM" id="Phobius"/>
    </source>
</evidence>
<name>A0ABR5I9C2_9ACTN</name>
<proteinExistence type="predicted"/>
<dbReference type="Gene3D" id="1.20.120.1630">
    <property type="match status" value="1"/>
</dbReference>
<keyword evidence="3" id="KW-1185">Reference proteome</keyword>
<dbReference type="Proteomes" id="UP000037247">
    <property type="component" value="Unassembled WGS sequence"/>
</dbReference>
<evidence type="ECO:0000313" key="2">
    <source>
        <dbReference type="EMBL" id="KNA90204.1"/>
    </source>
</evidence>
<protein>
    <submittedName>
        <fullName evidence="2">Membrane protein</fullName>
    </submittedName>
</protein>
<dbReference type="PANTHER" id="PTHR32251">
    <property type="entry name" value="3-OXO-5-ALPHA-STEROID 4-DEHYDROGENASE"/>
    <property type="match status" value="1"/>
</dbReference>
<feature type="transmembrane region" description="Helical" evidence="1">
    <location>
        <begin position="43"/>
        <end position="61"/>
    </location>
</feature>
<keyword evidence="1" id="KW-1133">Transmembrane helix</keyword>
<dbReference type="PANTHER" id="PTHR32251:SF17">
    <property type="entry name" value="STEROID 5-ALPHA REDUCTASE C-TERMINAL DOMAIN-CONTAINING PROTEIN"/>
    <property type="match status" value="1"/>
</dbReference>
<dbReference type="RefSeq" id="WP_049700273.1">
    <property type="nucleotide sequence ID" value="NZ_JAQDQF010000004.1"/>
</dbReference>
<feature type="transmembrane region" description="Helical" evidence="1">
    <location>
        <begin position="7"/>
        <end position="31"/>
    </location>
</feature>
<reference evidence="2 3" key="1">
    <citation type="submission" date="2015-05" db="EMBL/GenBank/DDBJ databases">
        <title>Draft genome sequence of the bacterium Gordonia jacobaea a new member of the Gordonia genus.</title>
        <authorList>
            <person name="Jimenez-Galisteo G."/>
            <person name="Dominguez A."/>
            <person name="Munoz E."/>
            <person name="Vinas M."/>
        </authorList>
    </citation>
    <scope>NUCLEOTIDE SEQUENCE [LARGE SCALE GENOMIC DNA]</scope>
    <source>
        <strain evidence="3">mv1</strain>
    </source>
</reference>
<dbReference type="PROSITE" id="PS50244">
    <property type="entry name" value="S5A_REDUCTASE"/>
    <property type="match status" value="1"/>
</dbReference>
<sequence length="276" mass="30336">MTGLTGWAGFGVVTGASLLFIVVLQAITFAVGRRLGHYNVVDVIWGFGFVGIGWIALILGGGDITRRWILAVAVTVWGLRLTWHMLGKVRGKGEDPRYAKVLGENPSAERVIRKIFGTQGAAQWFVSLPLQVSAVTHATHGIWWIVLIAGVVLWAIGISFEAIGDAQMTSFKSDPSNKGKIMDRGLWAWTRHPNYFGDSAVWWGMWLIAASAWPGVLTVLSPVVMTYFLVFATGARLLEQSMSKRDGYPEYQQRTSYFFPLPPKTREGAGSQGHAP</sequence>
<feature type="transmembrane region" description="Helical" evidence="1">
    <location>
        <begin position="142"/>
        <end position="163"/>
    </location>
</feature>
<keyword evidence="1" id="KW-0812">Transmembrane</keyword>
<feature type="transmembrane region" description="Helical" evidence="1">
    <location>
        <begin position="195"/>
        <end position="213"/>
    </location>
</feature>
<comment type="caution">
    <text evidence="2">The sequence shown here is derived from an EMBL/GenBank/DDBJ whole genome shotgun (WGS) entry which is preliminary data.</text>
</comment>
<gene>
    <name evidence="2" type="ORF">ABW18_17680</name>
</gene>
<keyword evidence="1" id="KW-0472">Membrane</keyword>
<accession>A0ABR5I9C2</accession>
<dbReference type="EMBL" id="LDTZ01000020">
    <property type="protein sequence ID" value="KNA90204.1"/>
    <property type="molecule type" value="Genomic_DNA"/>
</dbReference>
<evidence type="ECO:0000313" key="3">
    <source>
        <dbReference type="Proteomes" id="UP000037247"/>
    </source>
</evidence>
<dbReference type="InterPro" id="IPR010721">
    <property type="entry name" value="UstE-like"/>
</dbReference>
<organism evidence="2 3">
    <name type="scientific">Gordonia jacobaea</name>
    <dbReference type="NCBI Taxonomy" id="122202"/>
    <lineage>
        <taxon>Bacteria</taxon>
        <taxon>Bacillati</taxon>
        <taxon>Actinomycetota</taxon>
        <taxon>Actinomycetes</taxon>
        <taxon>Mycobacteriales</taxon>
        <taxon>Gordoniaceae</taxon>
        <taxon>Gordonia</taxon>
    </lineage>
</organism>